<evidence type="ECO:0000313" key="3">
    <source>
        <dbReference type="Proteomes" id="UP001162029"/>
    </source>
</evidence>
<proteinExistence type="predicted"/>
<dbReference type="AlphaFoldDB" id="A0AAV0THH4"/>
<accession>A0AAV0THH4</accession>
<dbReference type="PANTHER" id="PTHR13510">
    <property type="entry name" value="FYVE-FINGER-CONTAINING RAB5 EFFECTOR PROTEIN RABENOSYN-5-RELATED"/>
    <property type="match status" value="1"/>
</dbReference>
<dbReference type="CDD" id="cd00065">
    <property type="entry name" value="FYVE_like_SF"/>
    <property type="match status" value="1"/>
</dbReference>
<dbReference type="PANTHER" id="PTHR13510:SF44">
    <property type="entry name" value="RABENOSYN-5"/>
    <property type="match status" value="1"/>
</dbReference>
<organism evidence="2 3">
    <name type="scientific">Peronospora destructor</name>
    <dbReference type="NCBI Taxonomy" id="86335"/>
    <lineage>
        <taxon>Eukaryota</taxon>
        <taxon>Sar</taxon>
        <taxon>Stramenopiles</taxon>
        <taxon>Oomycota</taxon>
        <taxon>Peronosporomycetes</taxon>
        <taxon>Peronosporales</taxon>
        <taxon>Peronosporaceae</taxon>
        <taxon>Peronospora</taxon>
    </lineage>
</organism>
<feature type="region of interest" description="Disordered" evidence="1">
    <location>
        <begin position="419"/>
        <end position="440"/>
    </location>
</feature>
<evidence type="ECO:0000256" key="1">
    <source>
        <dbReference type="SAM" id="MobiDB-lite"/>
    </source>
</evidence>
<dbReference type="Proteomes" id="UP001162029">
    <property type="component" value="Unassembled WGS sequence"/>
</dbReference>
<gene>
    <name evidence="2" type="ORF">PDE001_LOCUS2596</name>
</gene>
<comment type="caution">
    <text evidence="2">The sequence shown here is derived from an EMBL/GenBank/DDBJ whole genome shotgun (WGS) entry which is preliminary data.</text>
</comment>
<name>A0AAV0THH4_9STRA</name>
<dbReference type="Gene3D" id="3.30.530.20">
    <property type="match status" value="1"/>
</dbReference>
<dbReference type="SUPFAM" id="SSF57903">
    <property type="entry name" value="FYVE/PHD zinc finger"/>
    <property type="match status" value="1"/>
</dbReference>
<evidence type="ECO:0000313" key="2">
    <source>
        <dbReference type="EMBL" id="CAI5722038.1"/>
    </source>
</evidence>
<dbReference type="InterPro" id="IPR052727">
    <property type="entry name" value="Rab4/Rab5_effector"/>
</dbReference>
<feature type="compositionally biased region" description="Low complexity" evidence="1">
    <location>
        <begin position="419"/>
        <end position="431"/>
    </location>
</feature>
<dbReference type="InterPro" id="IPR013083">
    <property type="entry name" value="Znf_RING/FYVE/PHD"/>
</dbReference>
<keyword evidence="3" id="KW-1185">Reference proteome</keyword>
<dbReference type="EMBL" id="CANTFM010000447">
    <property type="protein sequence ID" value="CAI5722038.1"/>
    <property type="molecule type" value="Genomic_DNA"/>
</dbReference>
<dbReference type="Gene3D" id="3.30.40.10">
    <property type="entry name" value="Zinc/RING finger domain, C3HC4 (zinc finger)"/>
    <property type="match status" value="1"/>
</dbReference>
<evidence type="ECO:0008006" key="4">
    <source>
        <dbReference type="Google" id="ProtNLM"/>
    </source>
</evidence>
<protein>
    <recommendedName>
        <fullName evidence="4">FYVE-type domain-containing protein</fullName>
    </recommendedName>
</protein>
<dbReference type="InterPro" id="IPR023393">
    <property type="entry name" value="START-like_dom_sf"/>
</dbReference>
<dbReference type="InterPro" id="IPR011011">
    <property type="entry name" value="Znf_FYVE_PHD"/>
</dbReference>
<reference evidence="2" key="1">
    <citation type="submission" date="2022-12" db="EMBL/GenBank/DDBJ databases">
        <authorList>
            <person name="Webb A."/>
        </authorList>
    </citation>
    <scope>NUCLEOTIDE SEQUENCE</scope>
    <source>
        <strain evidence="2">Pd1</strain>
    </source>
</reference>
<sequence length="440" mass="49204">MKFTLPENAFPELHLSKEHEEKFTEETENVVRDTLAANKAFLADNATFRDPKWKLVRTKDGLNVYYHQRTPTKSPATSKVPHRKNFFLPVLLNASQAIDPSRASSTGEIDTDLAASLSASAVDEKMRRPEGFQMVLHGTVDGNLDDAMFGAIATTNQAWMWRSSHINDHLDDARVLATLRSPTEQDPFRFLGIKWFVKERRVVLTGIVQQRDYLVLEATGLARDSNGERVGYFLMHSISLPRMVPELSELGLLRGDLSICYIHRQCGRGKVEIFCRCFSNPRGKIVDWAAVVITADSLICAARIVDYAYIKKLTWLIKRKGGQSTSSEQRTRSHRPKQCDTCNKVFTIFTLSTAASGVTCQICRRVLCGRCSVVKKMTVDVSDTGAVKQCALRFCLDCLREAKEQSAWEIARTGLKTSSDTLSTSTLNTNSRGRAPGITS</sequence>